<feature type="compositionally biased region" description="Low complexity" evidence="1">
    <location>
        <begin position="426"/>
        <end position="442"/>
    </location>
</feature>
<protein>
    <submittedName>
        <fullName evidence="3">Uncharacterized protein</fullName>
    </submittedName>
</protein>
<feature type="transmembrane region" description="Helical" evidence="2">
    <location>
        <begin position="16"/>
        <end position="34"/>
    </location>
</feature>
<reference evidence="4" key="2">
    <citation type="submission" date="2024-04" db="EMBL/GenBank/DDBJ databases">
        <authorList>
            <person name="Chen Y."/>
            <person name="Shah S."/>
            <person name="Dougan E. K."/>
            <person name="Thang M."/>
            <person name="Chan C."/>
        </authorList>
    </citation>
    <scope>NUCLEOTIDE SEQUENCE [LARGE SCALE GENOMIC DNA]</scope>
</reference>
<dbReference type="EMBL" id="CAMXCT010002112">
    <property type="protein sequence ID" value="CAI3995746.1"/>
    <property type="molecule type" value="Genomic_DNA"/>
</dbReference>
<keyword evidence="2" id="KW-1133">Transmembrane helix</keyword>
<dbReference type="Proteomes" id="UP001152797">
    <property type="component" value="Unassembled WGS sequence"/>
</dbReference>
<name>A0A9P1CQR5_9DINO</name>
<evidence type="ECO:0000313" key="3">
    <source>
        <dbReference type="EMBL" id="CAI3995746.1"/>
    </source>
</evidence>
<comment type="caution">
    <text evidence="3">The sequence shown here is derived from an EMBL/GenBank/DDBJ whole genome shotgun (WGS) entry which is preliminary data.</text>
</comment>
<dbReference type="OrthoDB" id="420233at2759"/>
<sequence length="584" mass="65195">MVVFFALQVVEIFDQFYGQIIIASYGLAALHFWTQRGLRMTSGFLAECDFYLRLLRKFMGVEAGLTEEAQKRVHERRRVSLQEIASLWSLVLDLFVLCLFVFQATGVSPPMINSKCFFVTVSVGSTVMRRMGDPEVDLTPERLNRDMTIMSLLVFGATLGMPRELMPACYMARMLCFTFTNSQISNKVNIFLAPFYVISHWLNAPNAPVERLLFSMIGEMVAVALMILVVTNLDTKERHAAVATLELEAKVKEVQEAEQEGGAAQRLLSVTCDAFVRLTHDLKIKTPSRSLLDMLMCHFGSNNANTLDGMLFSRYIAPQDQQRFTDFIAESSQANAPARSLHVDMKDSSGVTFSAELFHVTVPSLTSEHEHLIGISNDSSGDRVGRLEQTDAQDLTKEPNPLPSMDGDMRHILGHRFRHPHLEQASSRSRLSLSSRSSSNSSGRQLDLEKLKSLEKVNVIIDVGSFEDDYMIRSLSLTFNIPENCDIKLLPNLMEWLKPNHRKKVSDWIQAHANAQYAGRPCKEPSLRGTKLTSPFPSTNTLLVGELKFAGVSDVFPEGRVRSPKVLSPKSVSSVSSGGEMCLG</sequence>
<dbReference type="AlphaFoldDB" id="A0A9P1CQR5"/>
<evidence type="ECO:0000256" key="1">
    <source>
        <dbReference type="SAM" id="MobiDB-lite"/>
    </source>
</evidence>
<dbReference type="EMBL" id="CAMXCT020002112">
    <property type="protein sequence ID" value="CAL1149121.1"/>
    <property type="molecule type" value="Genomic_DNA"/>
</dbReference>
<accession>A0A9P1CQR5</accession>
<evidence type="ECO:0000313" key="5">
    <source>
        <dbReference type="Proteomes" id="UP001152797"/>
    </source>
</evidence>
<keyword evidence="2" id="KW-0472">Membrane</keyword>
<keyword evidence="5" id="KW-1185">Reference proteome</keyword>
<proteinExistence type="predicted"/>
<keyword evidence="2" id="KW-0812">Transmembrane</keyword>
<evidence type="ECO:0000256" key="2">
    <source>
        <dbReference type="SAM" id="Phobius"/>
    </source>
</evidence>
<reference evidence="3" key="1">
    <citation type="submission" date="2022-10" db="EMBL/GenBank/DDBJ databases">
        <authorList>
            <person name="Chen Y."/>
            <person name="Dougan E. K."/>
            <person name="Chan C."/>
            <person name="Rhodes N."/>
            <person name="Thang M."/>
        </authorList>
    </citation>
    <scope>NUCLEOTIDE SEQUENCE</scope>
</reference>
<dbReference type="EMBL" id="CAMXCT030002112">
    <property type="protein sequence ID" value="CAL4783058.1"/>
    <property type="molecule type" value="Genomic_DNA"/>
</dbReference>
<organism evidence="3">
    <name type="scientific">Cladocopium goreaui</name>
    <dbReference type="NCBI Taxonomy" id="2562237"/>
    <lineage>
        <taxon>Eukaryota</taxon>
        <taxon>Sar</taxon>
        <taxon>Alveolata</taxon>
        <taxon>Dinophyceae</taxon>
        <taxon>Suessiales</taxon>
        <taxon>Symbiodiniaceae</taxon>
        <taxon>Cladocopium</taxon>
    </lineage>
</organism>
<evidence type="ECO:0000313" key="4">
    <source>
        <dbReference type="EMBL" id="CAL1149121.1"/>
    </source>
</evidence>
<gene>
    <name evidence="3" type="ORF">C1SCF055_LOCUS22274</name>
</gene>
<feature type="region of interest" description="Disordered" evidence="1">
    <location>
        <begin position="423"/>
        <end position="446"/>
    </location>
</feature>
<feature type="transmembrane region" description="Helical" evidence="2">
    <location>
        <begin position="84"/>
        <end position="106"/>
    </location>
</feature>